<feature type="transmembrane region" description="Helical" evidence="9">
    <location>
        <begin position="372"/>
        <end position="391"/>
    </location>
</feature>
<dbReference type="Proteomes" id="UP000054166">
    <property type="component" value="Unassembled WGS sequence"/>
</dbReference>
<dbReference type="AlphaFoldDB" id="A0A0C3AL95"/>
<comment type="similarity">
    <text evidence="2">Belongs to the cation diffusion facilitator (CDF) transporter (TC 2.A.4) family. SLC30A subfamily.</text>
</comment>
<protein>
    <recommendedName>
        <fullName evidence="10">Cation efflux protein transmembrane domain-containing protein</fullName>
    </recommendedName>
</protein>
<evidence type="ECO:0000256" key="2">
    <source>
        <dbReference type="ARBA" id="ARBA00008873"/>
    </source>
</evidence>
<comment type="subcellular location">
    <subcellularLocation>
        <location evidence="1">Membrane</location>
        <topology evidence="1">Multi-pass membrane protein</topology>
    </subcellularLocation>
</comment>
<evidence type="ECO:0000256" key="8">
    <source>
        <dbReference type="SAM" id="MobiDB-lite"/>
    </source>
</evidence>
<feature type="compositionally biased region" description="Polar residues" evidence="8">
    <location>
        <begin position="501"/>
        <end position="521"/>
    </location>
</feature>
<feature type="domain" description="Cation efflux protein transmembrane" evidence="10">
    <location>
        <begin position="695"/>
        <end position="762"/>
    </location>
</feature>
<dbReference type="InterPro" id="IPR058533">
    <property type="entry name" value="Cation_efflux_TM"/>
</dbReference>
<evidence type="ECO:0000256" key="3">
    <source>
        <dbReference type="ARBA" id="ARBA00022448"/>
    </source>
</evidence>
<dbReference type="FunCoup" id="A0A0C3AL95">
    <property type="interactions" value="170"/>
</dbReference>
<dbReference type="SUPFAM" id="SSF161111">
    <property type="entry name" value="Cation efflux protein transmembrane domain-like"/>
    <property type="match status" value="1"/>
</dbReference>
<feature type="transmembrane region" description="Helical" evidence="9">
    <location>
        <begin position="196"/>
        <end position="218"/>
    </location>
</feature>
<feature type="transmembrane region" description="Helical" evidence="9">
    <location>
        <begin position="295"/>
        <end position="316"/>
    </location>
</feature>
<feature type="transmembrane region" description="Helical" evidence="9">
    <location>
        <begin position="412"/>
        <end position="430"/>
    </location>
</feature>
<feature type="transmembrane region" description="Helical" evidence="9">
    <location>
        <begin position="737"/>
        <end position="755"/>
    </location>
</feature>
<feature type="compositionally biased region" description="Basic and acidic residues" evidence="8">
    <location>
        <begin position="593"/>
        <end position="608"/>
    </location>
</feature>
<evidence type="ECO:0000256" key="4">
    <source>
        <dbReference type="ARBA" id="ARBA00022692"/>
    </source>
</evidence>
<proteinExistence type="inferred from homology"/>
<dbReference type="GO" id="GO:0005794">
    <property type="term" value="C:Golgi apparatus"/>
    <property type="evidence" value="ECO:0007669"/>
    <property type="project" value="TreeGrafter"/>
</dbReference>
<dbReference type="GO" id="GO:0031410">
    <property type="term" value="C:cytoplasmic vesicle"/>
    <property type="evidence" value="ECO:0007669"/>
    <property type="project" value="TreeGrafter"/>
</dbReference>
<keyword evidence="6" id="KW-0406">Ion transport</keyword>
<dbReference type="GO" id="GO:0006882">
    <property type="term" value="P:intracellular zinc ion homeostasis"/>
    <property type="evidence" value="ECO:0007669"/>
    <property type="project" value="InterPro"/>
</dbReference>
<feature type="transmembrane region" description="Helical" evidence="9">
    <location>
        <begin position="90"/>
        <end position="112"/>
    </location>
</feature>
<dbReference type="GO" id="GO:0005385">
    <property type="term" value="F:zinc ion transmembrane transporter activity"/>
    <property type="evidence" value="ECO:0007669"/>
    <property type="project" value="InterPro"/>
</dbReference>
<gene>
    <name evidence="11" type="ORF">PILCRDRAFT_827968</name>
</gene>
<feature type="transmembrane region" description="Helical" evidence="9">
    <location>
        <begin position="230"/>
        <end position="249"/>
    </location>
</feature>
<name>A0A0C3AL95_PILCF</name>
<dbReference type="PANTHER" id="PTHR45755">
    <property type="match status" value="1"/>
</dbReference>
<dbReference type="Pfam" id="PF01545">
    <property type="entry name" value="Cation_efflux"/>
    <property type="match status" value="2"/>
</dbReference>
<dbReference type="Gene3D" id="1.20.1510.10">
    <property type="entry name" value="Cation efflux protein transmembrane domain"/>
    <property type="match status" value="2"/>
</dbReference>
<feature type="domain" description="Cation efflux protein transmembrane" evidence="10">
    <location>
        <begin position="341"/>
        <end position="471"/>
    </location>
</feature>
<sequence>MAAPDARTRNKVTLNPHRVRSSSIPTDLIPQIFLSNILFALALHAGKEWLLKFDVGIFWVTLRVLAFGGLVVLIKEGFTGELMKKKSIEWTVLGMSSLLLLVQQVSLFILLYRLPSTRAVLFTHFSSIWTKSIIEPATARKTTTVLLALVLSFVSDISTVGGDFRVVLPAYVALVTHALSSSGLEHTQGVLSPALGSTFTTAASTLGACLLFLPLYMFREVLLRFPTTPVLPLSSLAALPLLSYTLLFLSPNTSRSRNNVSYSPRFFMVSYPSAFVFACIIGIVAFGLYPSFTDIAVGGLLFYGMYPVSLSSLTVPTRTPTARLIRSYIKTILSNPESRKIFYFLMLNLSYMGVQMLYGVWTNSLGLISDAIHMAFDCMAIGMGLFASVMATWEPNERFTYGYGRIETLSGFANGIFLILISIFIVFEAIQRILEPPEMNTSQLLLISSLGLGVNLFGMFAMGGHHHGGHSHSHGHSHAHTDDHAHSGHSHGAHDGHSHSNPLLTSTSDAHSHSPSHTPFESHSHSHVPQGINTHPRSLSHPPSPTNSNSIQAHQCHHGPSNSHSPAPLSAGLQSHTHSHSHSPTDLTHNHNHNHDHSHSHESEHYIDIGEDNDPPDVSGRSRHSRGPSLEIPMHRNAEVGSSNLEAPSDISPDGVFSPLTPSYKFGHDEHYDAHHLSDHAPNLHAPDLHKPHMHEGHSHNMRGVFLHVMADTLGSVGVIISTLLIQFYGWTGFDPIASLFIAILIAASVIPLVIDTGKILCLDVDHRETDIQQALSELPFVEGLASYTSPRFWPKDASSLIGSIHIQLAASSSSHDPTGPHSTVRATYTHIDRVVERVDTLLRSKISGLEELTIQIERTNDSTSR</sequence>
<evidence type="ECO:0000256" key="6">
    <source>
        <dbReference type="ARBA" id="ARBA00023065"/>
    </source>
</evidence>
<dbReference type="PANTHER" id="PTHR45755:SF4">
    <property type="entry name" value="ZINC TRANSPORTER 7"/>
    <property type="match status" value="1"/>
</dbReference>
<feature type="transmembrane region" description="Helical" evidence="9">
    <location>
        <begin position="269"/>
        <end position="289"/>
    </location>
</feature>
<dbReference type="NCBIfam" id="TIGR01297">
    <property type="entry name" value="CDF"/>
    <property type="match status" value="2"/>
</dbReference>
<dbReference type="EMBL" id="KN833057">
    <property type="protein sequence ID" value="KIM74648.1"/>
    <property type="molecule type" value="Genomic_DNA"/>
</dbReference>
<evidence type="ECO:0000259" key="10">
    <source>
        <dbReference type="Pfam" id="PF01545"/>
    </source>
</evidence>
<evidence type="ECO:0000313" key="11">
    <source>
        <dbReference type="EMBL" id="KIM74648.1"/>
    </source>
</evidence>
<dbReference type="HOGENOM" id="CLU_013430_7_0_1"/>
<dbReference type="GO" id="GO:0016020">
    <property type="term" value="C:membrane"/>
    <property type="evidence" value="ECO:0007669"/>
    <property type="project" value="UniProtKB-SubCell"/>
</dbReference>
<feature type="compositionally biased region" description="Basic and acidic residues" evidence="8">
    <location>
        <begin position="479"/>
        <end position="498"/>
    </location>
</feature>
<dbReference type="OrthoDB" id="78669at2759"/>
<evidence type="ECO:0000256" key="9">
    <source>
        <dbReference type="SAM" id="Phobius"/>
    </source>
</evidence>
<evidence type="ECO:0000256" key="5">
    <source>
        <dbReference type="ARBA" id="ARBA00022989"/>
    </source>
</evidence>
<feature type="transmembrane region" description="Helical" evidence="9">
    <location>
        <begin position="341"/>
        <end position="360"/>
    </location>
</feature>
<evidence type="ECO:0000313" key="12">
    <source>
        <dbReference type="Proteomes" id="UP000054166"/>
    </source>
</evidence>
<keyword evidence="3" id="KW-0813">Transport</keyword>
<evidence type="ECO:0000256" key="7">
    <source>
        <dbReference type="ARBA" id="ARBA00023136"/>
    </source>
</evidence>
<dbReference type="STRING" id="765440.A0A0C3AL95"/>
<feature type="transmembrane region" description="Helical" evidence="9">
    <location>
        <begin position="705"/>
        <end position="731"/>
    </location>
</feature>
<evidence type="ECO:0000256" key="1">
    <source>
        <dbReference type="ARBA" id="ARBA00004141"/>
    </source>
</evidence>
<keyword evidence="12" id="KW-1185">Reference proteome</keyword>
<organism evidence="11 12">
    <name type="scientific">Piloderma croceum (strain F 1598)</name>
    <dbReference type="NCBI Taxonomy" id="765440"/>
    <lineage>
        <taxon>Eukaryota</taxon>
        <taxon>Fungi</taxon>
        <taxon>Dikarya</taxon>
        <taxon>Basidiomycota</taxon>
        <taxon>Agaricomycotina</taxon>
        <taxon>Agaricomycetes</taxon>
        <taxon>Agaricomycetidae</taxon>
        <taxon>Atheliales</taxon>
        <taxon>Atheliaceae</taxon>
        <taxon>Piloderma</taxon>
    </lineage>
</organism>
<reference evidence="12" key="2">
    <citation type="submission" date="2015-01" db="EMBL/GenBank/DDBJ databases">
        <title>Evolutionary Origins and Diversification of the Mycorrhizal Mutualists.</title>
        <authorList>
            <consortium name="DOE Joint Genome Institute"/>
            <consortium name="Mycorrhizal Genomics Consortium"/>
            <person name="Kohler A."/>
            <person name="Kuo A."/>
            <person name="Nagy L.G."/>
            <person name="Floudas D."/>
            <person name="Copeland A."/>
            <person name="Barry K.W."/>
            <person name="Cichocki N."/>
            <person name="Veneault-Fourrey C."/>
            <person name="LaButti K."/>
            <person name="Lindquist E.A."/>
            <person name="Lipzen A."/>
            <person name="Lundell T."/>
            <person name="Morin E."/>
            <person name="Murat C."/>
            <person name="Riley R."/>
            <person name="Ohm R."/>
            <person name="Sun H."/>
            <person name="Tunlid A."/>
            <person name="Henrissat B."/>
            <person name="Grigoriev I.V."/>
            <person name="Hibbett D.S."/>
            <person name="Martin F."/>
        </authorList>
    </citation>
    <scope>NUCLEOTIDE SEQUENCE [LARGE SCALE GENOMIC DNA]</scope>
    <source>
        <strain evidence="12">F 1598</strain>
    </source>
</reference>
<accession>A0A0C3AL95</accession>
<dbReference type="InterPro" id="IPR045316">
    <property type="entry name" value="Msc2-like"/>
</dbReference>
<dbReference type="InterPro" id="IPR027469">
    <property type="entry name" value="Cation_efflux_TMD_sf"/>
</dbReference>
<keyword evidence="5 9" id="KW-1133">Transmembrane helix</keyword>
<dbReference type="InterPro" id="IPR002524">
    <property type="entry name" value="Cation_efflux"/>
</dbReference>
<feature type="region of interest" description="Disordered" evidence="8">
    <location>
        <begin position="467"/>
        <end position="654"/>
    </location>
</feature>
<dbReference type="GO" id="GO:1904257">
    <property type="term" value="P:zinc ion import into Golgi lumen"/>
    <property type="evidence" value="ECO:0007669"/>
    <property type="project" value="TreeGrafter"/>
</dbReference>
<dbReference type="InParanoid" id="A0A0C3AL95"/>
<reference evidence="11 12" key="1">
    <citation type="submission" date="2014-04" db="EMBL/GenBank/DDBJ databases">
        <authorList>
            <consortium name="DOE Joint Genome Institute"/>
            <person name="Kuo A."/>
            <person name="Tarkka M."/>
            <person name="Buscot F."/>
            <person name="Kohler A."/>
            <person name="Nagy L.G."/>
            <person name="Floudas D."/>
            <person name="Copeland A."/>
            <person name="Barry K.W."/>
            <person name="Cichocki N."/>
            <person name="Veneault-Fourrey C."/>
            <person name="LaButti K."/>
            <person name="Lindquist E.A."/>
            <person name="Lipzen A."/>
            <person name="Lundell T."/>
            <person name="Morin E."/>
            <person name="Murat C."/>
            <person name="Sun H."/>
            <person name="Tunlid A."/>
            <person name="Henrissat B."/>
            <person name="Grigoriev I.V."/>
            <person name="Hibbett D.S."/>
            <person name="Martin F."/>
            <person name="Nordberg H.P."/>
            <person name="Cantor M.N."/>
            <person name="Hua S.X."/>
        </authorList>
    </citation>
    <scope>NUCLEOTIDE SEQUENCE [LARGE SCALE GENOMIC DNA]</scope>
    <source>
        <strain evidence="11 12">F 1598</strain>
    </source>
</reference>
<feature type="transmembrane region" description="Helical" evidence="9">
    <location>
        <begin position="57"/>
        <end position="78"/>
    </location>
</feature>
<feature type="compositionally biased region" description="Basic residues" evidence="8">
    <location>
        <begin position="467"/>
        <end position="478"/>
    </location>
</feature>
<keyword evidence="7 9" id="KW-0472">Membrane</keyword>
<keyword evidence="4 9" id="KW-0812">Transmembrane</keyword>